<sequence length="412" mass="43637">MKTAERLAHLSDVLTPAYAKSNADSHGQPAGGAGDANSIESLLLNLANNEMQVQQQKVHAHMPRKPTRMKLLYEDHSRPSETGRTSQLSTFRDTPAKQPASRPPLPTGLPMIPQQQQQKQQQKSRAHVKDDCSTGNARPWSPVRSSAQRPLNSSDSSFTSSLESMREAAARTEESTRQRNSGSMLFGPRGMPLASSSRASSRAQDRAAGGSAGSQLHLASNDSYSQIGAHASFASLYSLSDAASTIASPSRKAHEAAIAEARQMLDGIPSPTEQNAFAPHEADYLFADSDNEDAEAAADAKLQVMISPESEVSARFASHTSTVSSRTSMAESSTSRHLATVLSTAENSLVSETSSVGLAGQSSIGDLTNLHRSWYSSTDSLNIAGGGVLGSPRPADDACASVDAYAPRMAKT</sequence>
<evidence type="ECO:0000313" key="2">
    <source>
        <dbReference type="Proteomes" id="UP001140234"/>
    </source>
</evidence>
<dbReference type="Proteomes" id="UP001140234">
    <property type="component" value="Unassembled WGS sequence"/>
</dbReference>
<organism evidence="1 2">
    <name type="scientific">Coemansia nantahalensis</name>
    <dbReference type="NCBI Taxonomy" id="2789366"/>
    <lineage>
        <taxon>Eukaryota</taxon>
        <taxon>Fungi</taxon>
        <taxon>Fungi incertae sedis</taxon>
        <taxon>Zoopagomycota</taxon>
        <taxon>Kickxellomycotina</taxon>
        <taxon>Kickxellomycetes</taxon>
        <taxon>Kickxellales</taxon>
        <taxon>Kickxellaceae</taxon>
        <taxon>Coemansia</taxon>
    </lineage>
</organism>
<evidence type="ECO:0000313" key="1">
    <source>
        <dbReference type="EMBL" id="KAJ2765197.1"/>
    </source>
</evidence>
<proteinExistence type="predicted"/>
<comment type="caution">
    <text evidence="1">The sequence shown here is derived from an EMBL/GenBank/DDBJ whole genome shotgun (WGS) entry which is preliminary data.</text>
</comment>
<protein>
    <submittedName>
        <fullName evidence="1">Uncharacterized protein</fullName>
    </submittedName>
</protein>
<reference evidence="1" key="1">
    <citation type="submission" date="2022-07" db="EMBL/GenBank/DDBJ databases">
        <title>Phylogenomic reconstructions and comparative analyses of Kickxellomycotina fungi.</title>
        <authorList>
            <person name="Reynolds N.K."/>
            <person name="Stajich J.E."/>
            <person name="Barry K."/>
            <person name="Grigoriev I.V."/>
            <person name="Crous P."/>
            <person name="Smith M.E."/>
        </authorList>
    </citation>
    <scope>NUCLEOTIDE SEQUENCE</scope>
    <source>
        <strain evidence="1">CBS 109366</strain>
    </source>
</reference>
<accession>A0ACC1JQB1</accession>
<keyword evidence="2" id="KW-1185">Reference proteome</keyword>
<feature type="non-terminal residue" evidence="1">
    <location>
        <position position="412"/>
    </location>
</feature>
<name>A0ACC1JQB1_9FUNG</name>
<gene>
    <name evidence="1" type="ORF">IWQ57_004872</name>
</gene>
<dbReference type="EMBL" id="JANBUJ010002085">
    <property type="protein sequence ID" value="KAJ2765197.1"/>
    <property type="molecule type" value="Genomic_DNA"/>
</dbReference>